<dbReference type="PROSITE" id="PS50887">
    <property type="entry name" value="GGDEF"/>
    <property type="match status" value="1"/>
</dbReference>
<evidence type="ECO:0000259" key="8">
    <source>
        <dbReference type="PROSITE" id="PS50887"/>
    </source>
</evidence>
<dbReference type="AlphaFoldDB" id="A0A9X1WDF3"/>
<dbReference type="NCBIfam" id="TIGR00254">
    <property type="entry name" value="GGDEF"/>
    <property type="match status" value="1"/>
</dbReference>
<evidence type="ECO:0000313" key="9">
    <source>
        <dbReference type="EMBL" id="MCJ2377375.1"/>
    </source>
</evidence>
<dbReference type="Pfam" id="PF00563">
    <property type="entry name" value="EAL"/>
    <property type="match status" value="1"/>
</dbReference>
<accession>A0A9X1WDF3</accession>
<protein>
    <submittedName>
        <fullName evidence="9">EAL domain-containing protein</fullName>
    </submittedName>
</protein>
<evidence type="ECO:0000259" key="6">
    <source>
        <dbReference type="PROSITE" id="PS50839"/>
    </source>
</evidence>
<dbReference type="Pfam" id="PF03924">
    <property type="entry name" value="CHASE"/>
    <property type="match status" value="1"/>
</dbReference>
<gene>
    <name evidence="9" type="ORF">LNL84_11095</name>
</gene>
<evidence type="ECO:0000256" key="1">
    <source>
        <dbReference type="ARBA" id="ARBA00004370"/>
    </source>
</evidence>
<dbReference type="RefSeq" id="WP_244357311.1">
    <property type="nucleotide sequence ID" value="NZ_JAJNNZ010000007.1"/>
</dbReference>
<dbReference type="CDD" id="cd01949">
    <property type="entry name" value="GGDEF"/>
    <property type="match status" value="1"/>
</dbReference>
<dbReference type="InterPro" id="IPR001633">
    <property type="entry name" value="EAL_dom"/>
</dbReference>
<keyword evidence="2 5" id="KW-0812">Transmembrane</keyword>
<dbReference type="GO" id="GO:0071111">
    <property type="term" value="F:cyclic-guanylate-specific phosphodiesterase activity"/>
    <property type="evidence" value="ECO:0007669"/>
    <property type="project" value="InterPro"/>
</dbReference>
<feature type="transmembrane region" description="Helical" evidence="5">
    <location>
        <begin position="6"/>
        <end position="25"/>
    </location>
</feature>
<feature type="domain" description="GGDEF" evidence="8">
    <location>
        <begin position="327"/>
        <end position="461"/>
    </location>
</feature>
<dbReference type="SMART" id="SM00052">
    <property type="entry name" value="EAL"/>
    <property type="match status" value="1"/>
</dbReference>
<evidence type="ECO:0000256" key="5">
    <source>
        <dbReference type="SAM" id="Phobius"/>
    </source>
</evidence>
<organism evidence="9 10">
    <name type="scientific">Vibrio gelatinilyticus</name>
    <dbReference type="NCBI Taxonomy" id="2893468"/>
    <lineage>
        <taxon>Bacteria</taxon>
        <taxon>Pseudomonadati</taxon>
        <taxon>Pseudomonadota</taxon>
        <taxon>Gammaproteobacteria</taxon>
        <taxon>Vibrionales</taxon>
        <taxon>Vibrionaceae</taxon>
        <taxon>Vibrio</taxon>
    </lineage>
</organism>
<evidence type="ECO:0000259" key="7">
    <source>
        <dbReference type="PROSITE" id="PS50883"/>
    </source>
</evidence>
<comment type="caution">
    <text evidence="9">The sequence shown here is derived from an EMBL/GenBank/DDBJ whole genome shotgun (WGS) entry which is preliminary data.</text>
</comment>
<dbReference type="PANTHER" id="PTHR33121">
    <property type="entry name" value="CYCLIC DI-GMP PHOSPHODIESTERASE PDEF"/>
    <property type="match status" value="1"/>
</dbReference>
<dbReference type="InterPro" id="IPR029787">
    <property type="entry name" value="Nucleotide_cyclase"/>
</dbReference>
<evidence type="ECO:0000313" key="10">
    <source>
        <dbReference type="Proteomes" id="UP001139488"/>
    </source>
</evidence>
<dbReference type="InterPro" id="IPR050706">
    <property type="entry name" value="Cyclic-di-GMP_PDE-like"/>
</dbReference>
<dbReference type="PANTHER" id="PTHR33121:SF70">
    <property type="entry name" value="SIGNALING PROTEIN YKOW"/>
    <property type="match status" value="1"/>
</dbReference>
<dbReference type="EMBL" id="JAJNNZ010000007">
    <property type="protein sequence ID" value="MCJ2377375.1"/>
    <property type="molecule type" value="Genomic_DNA"/>
</dbReference>
<evidence type="ECO:0000256" key="4">
    <source>
        <dbReference type="ARBA" id="ARBA00023136"/>
    </source>
</evidence>
<name>A0A9X1WDF3_9VIBR</name>
<evidence type="ECO:0000256" key="3">
    <source>
        <dbReference type="ARBA" id="ARBA00022989"/>
    </source>
</evidence>
<dbReference type="PROSITE" id="PS50839">
    <property type="entry name" value="CHASE"/>
    <property type="match status" value="1"/>
</dbReference>
<feature type="domain" description="CHASE" evidence="6">
    <location>
        <begin position="99"/>
        <end position="191"/>
    </location>
</feature>
<dbReference type="CDD" id="cd01948">
    <property type="entry name" value="EAL"/>
    <property type="match status" value="1"/>
</dbReference>
<dbReference type="SUPFAM" id="SSF141868">
    <property type="entry name" value="EAL domain-like"/>
    <property type="match status" value="1"/>
</dbReference>
<dbReference type="SMART" id="SM00267">
    <property type="entry name" value="GGDEF"/>
    <property type="match status" value="1"/>
</dbReference>
<evidence type="ECO:0000256" key="2">
    <source>
        <dbReference type="ARBA" id="ARBA00022692"/>
    </source>
</evidence>
<dbReference type="Pfam" id="PF00990">
    <property type="entry name" value="GGDEF"/>
    <property type="match status" value="1"/>
</dbReference>
<keyword evidence="3 5" id="KW-1133">Transmembrane helix</keyword>
<dbReference type="GO" id="GO:0007165">
    <property type="term" value="P:signal transduction"/>
    <property type="evidence" value="ECO:0007669"/>
    <property type="project" value="UniProtKB-ARBA"/>
</dbReference>
<reference evidence="9" key="1">
    <citation type="submission" date="2021-11" db="EMBL/GenBank/DDBJ databases">
        <title>Vibrio ZSDE26 sp. nov. and Vibrio ZSDZ34 sp. nov., isolated from coastal seawater in Qingdao.</title>
        <authorList>
            <person name="Zhang P."/>
        </authorList>
    </citation>
    <scope>NUCLEOTIDE SEQUENCE</scope>
    <source>
        <strain evidence="9">ZSDZ34</strain>
    </source>
</reference>
<feature type="domain" description="EAL" evidence="7">
    <location>
        <begin position="470"/>
        <end position="724"/>
    </location>
</feature>
<dbReference type="GO" id="GO:0016020">
    <property type="term" value="C:membrane"/>
    <property type="evidence" value="ECO:0007669"/>
    <property type="project" value="UniProtKB-SubCell"/>
</dbReference>
<comment type="subcellular location">
    <subcellularLocation>
        <location evidence="1">Membrane</location>
    </subcellularLocation>
</comment>
<dbReference type="InterPro" id="IPR000160">
    <property type="entry name" value="GGDEF_dom"/>
</dbReference>
<dbReference type="InterPro" id="IPR006189">
    <property type="entry name" value="CHASE_dom"/>
</dbReference>
<keyword evidence="10" id="KW-1185">Reference proteome</keyword>
<dbReference type="InterPro" id="IPR035919">
    <property type="entry name" value="EAL_sf"/>
</dbReference>
<dbReference type="Gene3D" id="3.20.20.450">
    <property type="entry name" value="EAL domain"/>
    <property type="match status" value="1"/>
</dbReference>
<dbReference type="Gene3D" id="3.30.450.350">
    <property type="entry name" value="CHASE domain"/>
    <property type="match status" value="1"/>
</dbReference>
<dbReference type="InterPro" id="IPR042240">
    <property type="entry name" value="CHASE_sf"/>
</dbReference>
<dbReference type="PROSITE" id="PS50883">
    <property type="entry name" value="EAL"/>
    <property type="match status" value="1"/>
</dbReference>
<dbReference type="InterPro" id="IPR043128">
    <property type="entry name" value="Rev_trsase/Diguanyl_cyclase"/>
</dbReference>
<dbReference type="SUPFAM" id="SSF55073">
    <property type="entry name" value="Nucleotide cyclase"/>
    <property type="match status" value="1"/>
</dbReference>
<proteinExistence type="predicted"/>
<dbReference type="SMART" id="SM01079">
    <property type="entry name" value="CHASE"/>
    <property type="match status" value="1"/>
</dbReference>
<feature type="transmembrane region" description="Helical" evidence="5">
    <location>
        <begin position="257"/>
        <end position="277"/>
    </location>
</feature>
<sequence>MKKPNIYTPAIVTLSIALLGGYWVYVINHHALHDRVVHAQQVAFDKAKAIELKLTRSLSVTQVLGLFITQQDGKVEDFEIYADSLIKNHPLLDNVQLAPDGVVQLIHPLVGHESAIGHNLLTDPKRKVDAERAISSQKLTLTGPFKLKQGGVGIIGRLPVFLSHSEEKVFWGFSSALIYFDKLLDEVGLSSSANSSYLFNLSAINPKTGQPISIAGQDQSAVPSEEKATSPINLPNQQWQLSITLPLSTWEIVTQKISYIVVLFFALCSGFITWKYLQLPSKLHFAVKKKTQQLEVLSFTDSVTGIANRRFFMKSLLLIQQQTENNANKAILFIDLDDFKVINDRYGHQFGDKILNIIAKRIELSATTGDMTARIGGDEFAQCILCDNDINAIHQRLERLLTSIKKPMIISNTEIRISASIGVALMPQHGHRATELLQAADIAMYHAKQLTSQLKYCIYQPCMAKSFRRLPDFKREFSNALLNNQLRLYYQPIYCLKTQYIAHYEALVRWQHPRKGLLGPGDFLELAEQVNLLTDLEYWVLNKACADIASHLKQHGQHITVAINMSPKLLAEPDLLQRIDFFLQHHQLSSASVKLELTESSVLSNHDIALQTLAALQNKGIEVALDDFGTGYSSFSLLYELPLRTLKLDKSFTDQLLVDDKDYCVVQSIIELAHKLNLNVIAEGIETKEQEDKLNRLDCDFGQGYYFCRPQPSFNMKQHASRCYLKEQCDKHCLPHNADDLTVTYIETPNASRTTRNS</sequence>
<dbReference type="Gene3D" id="3.30.70.270">
    <property type="match status" value="1"/>
</dbReference>
<keyword evidence="4 5" id="KW-0472">Membrane</keyword>
<dbReference type="Proteomes" id="UP001139488">
    <property type="component" value="Unassembled WGS sequence"/>
</dbReference>